<dbReference type="PANTHER" id="PTHR42789:SF1">
    <property type="entry name" value="D-ISOMER SPECIFIC 2-HYDROXYACID DEHYDROGENASE FAMILY PROTEIN (AFU_ORTHOLOGUE AFUA_6G10090)"/>
    <property type="match status" value="1"/>
</dbReference>
<evidence type="ECO:0000256" key="4">
    <source>
        <dbReference type="RuleBase" id="RU003719"/>
    </source>
</evidence>
<dbReference type="OrthoDB" id="9805416at2"/>
<dbReference type="InterPro" id="IPR036291">
    <property type="entry name" value="NAD(P)-bd_dom_sf"/>
</dbReference>
<accession>A0A2W1NRY3</accession>
<evidence type="ECO:0000256" key="1">
    <source>
        <dbReference type="ARBA" id="ARBA00005854"/>
    </source>
</evidence>
<keyword evidence="2 4" id="KW-0560">Oxidoreductase</keyword>
<dbReference type="InterPro" id="IPR006140">
    <property type="entry name" value="D-isomer_DH_NAD-bd"/>
</dbReference>
<evidence type="ECO:0000313" key="9">
    <source>
        <dbReference type="Proteomes" id="UP000214746"/>
    </source>
</evidence>
<feature type="domain" description="D-isomer specific 2-hydroxyacid dehydrogenase catalytic" evidence="6">
    <location>
        <begin position="79"/>
        <end position="365"/>
    </location>
</feature>
<evidence type="ECO:0000313" key="8">
    <source>
        <dbReference type="EMBL" id="PZE22315.1"/>
    </source>
</evidence>
<dbReference type="SUPFAM" id="SSF52283">
    <property type="entry name" value="Formate/glycerate dehydrogenase catalytic domain-like"/>
    <property type="match status" value="1"/>
</dbReference>
<name>A0A2W1NRY3_PAEXE</name>
<dbReference type="GO" id="GO:0016616">
    <property type="term" value="F:oxidoreductase activity, acting on the CH-OH group of donors, NAD or NADP as acceptor"/>
    <property type="evidence" value="ECO:0007669"/>
    <property type="project" value="InterPro"/>
</dbReference>
<evidence type="ECO:0000256" key="5">
    <source>
        <dbReference type="SAM" id="MobiDB-lite"/>
    </source>
</evidence>
<dbReference type="InterPro" id="IPR006139">
    <property type="entry name" value="D-isomer_2_OHA_DH_cat_dom"/>
</dbReference>
<evidence type="ECO:0000259" key="6">
    <source>
        <dbReference type="Pfam" id="PF00389"/>
    </source>
</evidence>
<protein>
    <submittedName>
        <fullName evidence="8">Hydroxyacid dehydrogenase</fullName>
    </submittedName>
</protein>
<dbReference type="PANTHER" id="PTHR42789">
    <property type="entry name" value="D-ISOMER SPECIFIC 2-HYDROXYACID DEHYDROGENASE FAMILY PROTEIN (AFU_ORTHOLOGUE AFUA_6G10090)"/>
    <property type="match status" value="1"/>
</dbReference>
<evidence type="ECO:0000259" key="7">
    <source>
        <dbReference type="Pfam" id="PF02826"/>
    </source>
</evidence>
<dbReference type="InterPro" id="IPR050857">
    <property type="entry name" value="D-2-hydroxyacid_DH"/>
</dbReference>
<dbReference type="PROSITE" id="PS00670">
    <property type="entry name" value="D_2_HYDROXYACID_DH_2"/>
    <property type="match status" value="1"/>
</dbReference>
<dbReference type="Pfam" id="PF00389">
    <property type="entry name" value="2-Hacid_dh"/>
    <property type="match status" value="1"/>
</dbReference>
<feature type="domain" description="D-isomer specific 2-hydroxyacid dehydrogenase NAD-binding" evidence="7">
    <location>
        <begin position="159"/>
        <end position="334"/>
    </location>
</feature>
<comment type="similarity">
    <text evidence="1 4">Belongs to the D-isomer specific 2-hydroxyacid dehydrogenase family.</text>
</comment>
<feature type="compositionally biased region" description="Polar residues" evidence="5">
    <location>
        <begin position="1"/>
        <end position="11"/>
    </location>
</feature>
<dbReference type="InterPro" id="IPR029753">
    <property type="entry name" value="D-isomer_DH_CS"/>
</dbReference>
<organism evidence="8 9">
    <name type="scientific">Paenibacillus xerothermodurans</name>
    <dbReference type="NCBI Taxonomy" id="1977292"/>
    <lineage>
        <taxon>Bacteria</taxon>
        <taxon>Bacillati</taxon>
        <taxon>Bacillota</taxon>
        <taxon>Bacilli</taxon>
        <taxon>Bacillales</taxon>
        <taxon>Paenibacillaceae</taxon>
        <taxon>Paenibacillus</taxon>
    </lineage>
</organism>
<dbReference type="SUPFAM" id="SSF51735">
    <property type="entry name" value="NAD(P)-binding Rossmann-fold domains"/>
    <property type="match status" value="1"/>
</dbReference>
<keyword evidence="9" id="KW-1185">Reference proteome</keyword>
<dbReference type="Gene3D" id="3.40.50.720">
    <property type="entry name" value="NAD(P)-binding Rossmann-like Domain"/>
    <property type="match status" value="2"/>
</dbReference>
<keyword evidence="3" id="KW-0520">NAD</keyword>
<evidence type="ECO:0000256" key="3">
    <source>
        <dbReference type="ARBA" id="ARBA00023027"/>
    </source>
</evidence>
<gene>
    <name evidence="8" type="ORF">CBW46_000520</name>
</gene>
<dbReference type="GO" id="GO:0051287">
    <property type="term" value="F:NAD binding"/>
    <property type="evidence" value="ECO:0007669"/>
    <property type="project" value="InterPro"/>
</dbReference>
<dbReference type="Pfam" id="PF02826">
    <property type="entry name" value="2-Hacid_dh_C"/>
    <property type="match status" value="1"/>
</dbReference>
<dbReference type="Proteomes" id="UP000214746">
    <property type="component" value="Unassembled WGS sequence"/>
</dbReference>
<comment type="caution">
    <text evidence="8">The sequence shown here is derived from an EMBL/GenBank/DDBJ whole genome shotgun (WGS) entry which is preliminary data.</text>
</comment>
<feature type="region of interest" description="Disordered" evidence="5">
    <location>
        <begin position="1"/>
        <end position="34"/>
    </location>
</feature>
<reference evidence="8" key="1">
    <citation type="submission" date="2018-06" db="EMBL/GenBank/DDBJ databases">
        <title>Paenibacillus xerothermodurans sp. nov. an extremely dry heat resistant spore forming bacterium isolated from the soil of Cape Canaveral, Florida.</title>
        <authorList>
            <person name="Seuylemezian A."/>
            <person name="Kaur N."/>
            <person name="Patil P."/>
            <person name="Patil P."/>
            <person name="Mayilraj S."/>
            <person name="Vaishampayan P."/>
        </authorList>
    </citation>
    <scope>NUCLEOTIDE SEQUENCE [LARGE SCALE GENOMIC DNA]</scope>
    <source>
        <strain evidence="8">ATCC 27380</strain>
    </source>
</reference>
<dbReference type="AlphaFoldDB" id="A0A2W1NRY3"/>
<sequence>MGQLRSNAGQNESEKIHRNLSKSRGCQEVGRPTSAAGRSLTAMHKFLVQIPRNLVHLFFTPGSLDKLNRLGEVVWNPYDRPFTEQELAERIRGVDTVITSWKSAPFTDAVLHHADRLQWIAHMAGSVKPILPTTEVYQRGIRVLNSNYAIAVSVSESVLALILALGHKIVPVDKVMRAGGNAKSSTYETCELRGRTVGLVGLGMVAREVIRLLQPFQVRILGYDPFISKAKAEELGVELRQLHELLAESDVISLHAPKVPETYQMIGRHELSFIRDGALLINTARGDLIDESALIEELRLGRFNAALDVFALEPLATDSELRRMDNVIVRPHLAGVNPDSRLRIGTLMVEELERALQGAPLRFEVKEEQLAIMT</sequence>
<dbReference type="CDD" id="cd12167">
    <property type="entry name" value="2-Hacid_dh_8"/>
    <property type="match status" value="1"/>
</dbReference>
<dbReference type="EMBL" id="NHRJ02000001">
    <property type="protein sequence ID" value="PZE22315.1"/>
    <property type="molecule type" value="Genomic_DNA"/>
</dbReference>
<evidence type="ECO:0000256" key="2">
    <source>
        <dbReference type="ARBA" id="ARBA00023002"/>
    </source>
</evidence>
<proteinExistence type="inferred from homology"/>